<accession>A0A0V1H2S5</accession>
<name>A0A0V1H2S5_9BILA</name>
<reference evidence="1 2" key="1">
    <citation type="submission" date="2015-01" db="EMBL/GenBank/DDBJ databases">
        <title>Evolution of Trichinella species and genotypes.</title>
        <authorList>
            <person name="Korhonen P.K."/>
            <person name="Edoardo P."/>
            <person name="Giuseppe L.R."/>
            <person name="Gasser R.B."/>
        </authorList>
    </citation>
    <scope>NUCLEOTIDE SEQUENCE [LARGE SCALE GENOMIC DNA]</scope>
    <source>
        <strain evidence="1">ISS1029</strain>
    </source>
</reference>
<gene>
    <name evidence="1" type="ORF">T11_18273</name>
</gene>
<organism evidence="1 2">
    <name type="scientific">Trichinella zimbabwensis</name>
    <dbReference type="NCBI Taxonomy" id="268475"/>
    <lineage>
        <taxon>Eukaryota</taxon>
        <taxon>Metazoa</taxon>
        <taxon>Ecdysozoa</taxon>
        <taxon>Nematoda</taxon>
        <taxon>Enoplea</taxon>
        <taxon>Dorylaimia</taxon>
        <taxon>Trichinellida</taxon>
        <taxon>Trichinellidae</taxon>
        <taxon>Trichinella</taxon>
    </lineage>
</organism>
<keyword evidence="2" id="KW-1185">Reference proteome</keyword>
<dbReference type="Proteomes" id="UP000055024">
    <property type="component" value="Unassembled WGS sequence"/>
</dbReference>
<evidence type="ECO:0000313" key="2">
    <source>
        <dbReference type="Proteomes" id="UP000055024"/>
    </source>
</evidence>
<proteinExistence type="predicted"/>
<dbReference type="AlphaFoldDB" id="A0A0V1H2S5"/>
<comment type="caution">
    <text evidence="1">The sequence shown here is derived from an EMBL/GenBank/DDBJ whole genome shotgun (WGS) entry which is preliminary data.</text>
</comment>
<sequence length="147" mass="16809">MLINISTHFRLHDSLSCGGLEHVLSIAFSPSGRYLVGSLFLTEWILSILTSLDQTSLLRRMILRFIFQMFRCVVDLSPLSPSRGTLERKCTRLLIYFEQTLQRLGEFLARDTFPVMEDFLYSGAEPCSKRSMQLTTDHAVSLWSVAL</sequence>
<protein>
    <submittedName>
        <fullName evidence="1">Uncharacterized protein</fullName>
    </submittedName>
</protein>
<dbReference type="EMBL" id="JYDP01000160">
    <property type="protein sequence ID" value="KRZ04611.1"/>
    <property type="molecule type" value="Genomic_DNA"/>
</dbReference>
<evidence type="ECO:0000313" key="1">
    <source>
        <dbReference type="EMBL" id="KRZ04611.1"/>
    </source>
</evidence>